<dbReference type="PRINTS" id="PR00368">
    <property type="entry name" value="FADPNR"/>
</dbReference>
<dbReference type="InterPro" id="IPR017900">
    <property type="entry name" value="4Fe4S_Fe_S_CS"/>
</dbReference>
<gene>
    <name evidence="5" type="ORF">EHLA_0732</name>
</gene>
<accession>A0A285PPE2</accession>
<keyword evidence="3" id="KW-0411">Iron-sulfur</keyword>
<keyword evidence="1" id="KW-0479">Metal-binding</keyword>
<dbReference type="Proteomes" id="UP000217549">
    <property type="component" value="Chromosome I"/>
</dbReference>
<protein>
    <submittedName>
        <fullName evidence="5">FAD-dependent pyridine nucleotide reductase signature</fullName>
        <ecNumber evidence="5">1.-.-.-</ecNumber>
    </submittedName>
</protein>
<evidence type="ECO:0000256" key="3">
    <source>
        <dbReference type="ARBA" id="ARBA00023014"/>
    </source>
</evidence>
<dbReference type="SUPFAM" id="SSF51905">
    <property type="entry name" value="FAD/NAD(P)-binding domain"/>
    <property type="match status" value="1"/>
</dbReference>
<dbReference type="PIRSF" id="PIRSF038984">
    <property type="entry name" value="FAD_binding_protein"/>
    <property type="match status" value="1"/>
</dbReference>
<dbReference type="PANTHER" id="PTHR43106">
    <property type="entry name" value="DEHYDROGENASE-RELATED"/>
    <property type="match status" value="1"/>
</dbReference>
<dbReference type="InterPro" id="IPR036188">
    <property type="entry name" value="FAD/NAD-bd_sf"/>
</dbReference>
<evidence type="ECO:0000256" key="1">
    <source>
        <dbReference type="ARBA" id="ARBA00022723"/>
    </source>
</evidence>
<keyword evidence="5" id="KW-0560">Oxidoreductase</keyword>
<evidence type="ECO:0000256" key="2">
    <source>
        <dbReference type="ARBA" id="ARBA00023004"/>
    </source>
</evidence>
<dbReference type="KEGG" id="ehl:EHLA_0732"/>
<dbReference type="Gene3D" id="3.50.50.60">
    <property type="entry name" value="FAD/NAD(P)-binding domain"/>
    <property type="match status" value="2"/>
</dbReference>
<dbReference type="PROSITE" id="PS00198">
    <property type="entry name" value="4FE4S_FER_1"/>
    <property type="match status" value="1"/>
</dbReference>
<dbReference type="EMBL" id="LT907978">
    <property type="protein sequence ID" value="SOB71479.1"/>
    <property type="molecule type" value="Genomic_DNA"/>
</dbReference>
<dbReference type="Pfam" id="PF21688">
    <property type="entry name" value="FAD-depend_C"/>
    <property type="match status" value="1"/>
</dbReference>
<dbReference type="RefSeq" id="WP_096239356.1">
    <property type="nucleotide sequence ID" value="NZ_LT907978.1"/>
</dbReference>
<dbReference type="InterPro" id="IPR028348">
    <property type="entry name" value="FAD-binding_protein"/>
</dbReference>
<reference evidence="6" key="1">
    <citation type="submission" date="2017-09" db="EMBL/GenBank/DDBJ databases">
        <authorList>
            <person name="Shetty A S."/>
        </authorList>
    </citation>
    <scope>NUCLEOTIDE SEQUENCE [LARGE SCALE GENOMIC DNA]</scope>
</reference>
<dbReference type="GO" id="GO:0051536">
    <property type="term" value="F:iron-sulfur cluster binding"/>
    <property type="evidence" value="ECO:0007669"/>
    <property type="project" value="UniProtKB-KW"/>
</dbReference>
<dbReference type="AlphaFoldDB" id="A0A285PPE2"/>
<dbReference type="GO" id="GO:0016491">
    <property type="term" value="F:oxidoreductase activity"/>
    <property type="evidence" value="ECO:0007669"/>
    <property type="project" value="UniProtKB-KW"/>
</dbReference>
<keyword evidence="2" id="KW-0408">Iron</keyword>
<organism evidence="5 6">
    <name type="scientific">Anaerobutyricum hallii</name>
    <dbReference type="NCBI Taxonomy" id="39488"/>
    <lineage>
        <taxon>Bacteria</taxon>
        <taxon>Bacillati</taxon>
        <taxon>Bacillota</taxon>
        <taxon>Clostridia</taxon>
        <taxon>Lachnospirales</taxon>
        <taxon>Lachnospiraceae</taxon>
        <taxon>Anaerobutyricum</taxon>
    </lineage>
</organism>
<dbReference type="GO" id="GO:0046872">
    <property type="term" value="F:metal ion binding"/>
    <property type="evidence" value="ECO:0007669"/>
    <property type="project" value="UniProtKB-KW"/>
</dbReference>
<dbReference type="InterPro" id="IPR049516">
    <property type="entry name" value="FAD-depend_C"/>
</dbReference>
<dbReference type="EC" id="1.-.-.-" evidence="5"/>
<dbReference type="PANTHER" id="PTHR43106:SF1">
    <property type="entry name" value="DEHYDROGENASE-RELATED"/>
    <property type="match status" value="1"/>
</dbReference>
<proteinExistence type="predicted"/>
<evidence type="ECO:0000313" key="6">
    <source>
        <dbReference type="Proteomes" id="UP000217549"/>
    </source>
</evidence>
<name>A0A285PPE2_9FIRM</name>
<sequence length="463" mass="51158">MNQMYDVIIIGCGEAGIYAGYELSLKNPSLKIGVFEQGRDIYKRSCPIVAKKVKQCINCKVCDTMCGFGGAGAFSDGKFNFTTEFGGWLTDYMDHDEVMELIHYVDDVNVAHGATTNYFSTTTPEAQALAKKALEFDLHLLQAQCKHLGTEKNLMILTNIYEDLKDKMDFHFNTAISEIKTCSEGYELVTEKGDIARCQYLIAAPGRSGAEWFANQCKNLGIKLINNQVDIGVRVELPARVFEHITDVVYESKLVYRTKQYGDSVRTFCMNPYGHVVAENVEGINTVNGHSYSDASLRSENTNFALLVSNRFTEPFDEPYRYGKHIASLSNMLAGGVLVQRFGDLVKGVRTNEHRLSQSFVKPTLTAAIPGDLSLALPKRQLDDIIEMIYALDKVAPGTANYDTLLYGAEVKFYSSRLELSHELETKLPGFFAIGDGAGTTRGLAQAGASGIKAARAVLSRIK</sequence>
<keyword evidence="6" id="KW-1185">Reference proteome</keyword>
<evidence type="ECO:0000259" key="4">
    <source>
        <dbReference type="Pfam" id="PF21688"/>
    </source>
</evidence>
<feature type="domain" description="FAD-dependent protein C-terminal" evidence="4">
    <location>
        <begin position="253"/>
        <end position="411"/>
    </location>
</feature>
<evidence type="ECO:0000313" key="5">
    <source>
        <dbReference type="EMBL" id="SOB71479.1"/>
    </source>
</evidence>